<dbReference type="Gene3D" id="3.40.50.2000">
    <property type="entry name" value="Glycogen Phosphorylase B"/>
    <property type="match status" value="2"/>
</dbReference>
<comment type="caution">
    <text evidence="5">The sequence shown here is derived from an EMBL/GenBank/DDBJ whole genome shotgun (WGS) entry which is preliminary data.</text>
</comment>
<dbReference type="InterPro" id="IPR050271">
    <property type="entry name" value="UDP-glycosyltransferase"/>
</dbReference>
<dbReference type="InterPro" id="IPR010610">
    <property type="entry name" value="EryCIII-like_C"/>
</dbReference>
<evidence type="ECO:0000313" key="6">
    <source>
        <dbReference type="Proteomes" id="UP000191154"/>
    </source>
</evidence>
<dbReference type="NCBIfam" id="TIGR01426">
    <property type="entry name" value="MGT"/>
    <property type="match status" value="1"/>
</dbReference>
<dbReference type="GO" id="GO:0016758">
    <property type="term" value="F:hexosyltransferase activity"/>
    <property type="evidence" value="ECO:0007669"/>
    <property type="project" value="InterPro"/>
</dbReference>
<sequence length="392" mass="45146">MSKVLFINMLGYGHINPTLGLVEELIKRGEKITYLAEEEFREKIEKTGVKFKGYKIALSTDSLADIRNSEERIRTLLDLRMQSFKEIVKGVFEEKEEFDYVIYDSAFMLGEEIGKVLNIPTVCSITTFATNNNIKINKIASYSDKLETLMNNPNYMSIVKELKDGYSIRFPDISNMFKAKGMINIVYTSRYFQPNAEEFDESYKFIGPSIIDRKENINFSFKKFENKKVIYIALGTIFNNCIEFYENCFKAFEDMDVQVIMSIGNKLDINNAFKYIPQNFTVRNYIPQLEVLKYADVFITHGGMNSTNEGLYYNVPLILIPQSVDQPFVASRVEKLGSGIIIEKDKVTSELLKESVINMFENKNFRLNSEKNGQSLRDAGGYKKGVDEIFKL</sequence>
<reference evidence="5 6" key="1">
    <citation type="submission" date="2016-05" db="EMBL/GenBank/DDBJ databases">
        <title>Microbial solvent formation.</title>
        <authorList>
            <person name="Poehlein A."/>
            <person name="Montoya Solano J.D."/>
            <person name="Flitsch S."/>
            <person name="Krabben P."/>
            <person name="Duerre P."/>
            <person name="Daniel R."/>
        </authorList>
    </citation>
    <scope>NUCLEOTIDE SEQUENCE [LARGE SCALE GENOMIC DNA]</scope>
    <source>
        <strain evidence="5 6">L1-8</strain>
    </source>
</reference>
<dbReference type="EC" id="2.4.1.-" evidence="5"/>
<dbReference type="FunFam" id="3.40.50.2000:FF:000072">
    <property type="entry name" value="Glycosyl transferase"/>
    <property type="match status" value="1"/>
</dbReference>
<evidence type="ECO:0000256" key="1">
    <source>
        <dbReference type="ARBA" id="ARBA00009995"/>
    </source>
</evidence>
<accession>A0A1S8MTK3</accession>
<dbReference type="EMBL" id="LZYZ01000008">
    <property type="protein sequence ID" value="OOM07507.1"/>
    <property type="molecule type" value="Genomic_DNA"/>
</dbReference>
<evidence type="ECO:0000256" key="2">
    <source>
        <dbReference type="ARBA" id="ARBA00022676"/>
    </source>
</evidence>
<dbReference type="SUPFAM" id="SSF53756">
    <property type="entry name" value="UDP-Glycosyltransferase/glycogen phosphorylase"/>
    <property type="match status" value="1"/>
</dbReference>
<dbReference type="AlphaFoldDB" id="A0A1S8MTK3"/>
<dbReference type="CDD" id="cd03784">
    <property type="entry name" value="GT1_Gtf-like"/>
    <property type="match status" value="1"/>
</dbReference>
<dbReference type="InterPro" id="IPR006326">
    <property type="entry name" value="UDPGT_MGT-like"/>
</dbReference>
<protein>
    <submittedName>
        <fullName evidence="5">Oleandomycin glycosyltransferase</fullName>
        <ecNumber evidence="5">2.4.1.-</ecNumber>
    </submittedName>
</protein>
<dbReference type="PANTHER" id="PTHR48043:SF145">
    <property type="entry name" value="FI06409P-RELATED"/>
    <property type="match status" value="1"/>
</dbReference>
<dbReference type="GO" id="GO:0008194">
    <property type="term" value="F:UDP-glycosyltransferase activity"/>
    <property type="evidence" value="ECO:0007669"/>
    <property type="project" value="InterPro"/>
</dbReference>
<dbReference type="RefSeq" id="WP_077867033.1">
    <property type="nucleotide sequence ID" value="NZ_LZYZ01000008.1"/>
</dbReference>
<evidence type="ECO:0000256" key="3">
    <source>
        <dbReference type="ARBA" id="ARBA00022679"/>
    </source>
</evidence>
<keyword evidence="2 5" id="KW-0328">Glycosyltransferase</keyword>
<organism evidence="5 6">
    <name type="scientific">Clostridium saccharobutylicum</name>
    <dbReference type="NCBI Taxonomy" id="169679"/>
    <lineage>
        <taxon>Bacteria</taxon>
        <taxon>Bacillati</taxon>
        <taxon>Bacillota</taxon>
        <taxon>Clostridia</taxon>
        <taxon>Eubacteriales</taxon>
        <taxon>Clostridiaceae</taxon>
        <taxon>Clostridium</taxon>
    </lineage>
</organism>
<feature type="domain" description="Erythromycin biosynthesis protein CIII-like C-terminal" evidence="4">
    <location>
        <begin position="251"/>
        <end position="371"/>
    </location>
</feature>
<dbReference type="PANTHER" id="PTHR48043">
    <property type="entry name" value="EG:EG0003.4 PROTEIN-RELATED"/>
    <property type="match status" value="1"/>
</dbReference>
<evidence type="ECO:0000259" key="4">
    <source>
        <dbReference type="Pfam" id="PF06722"/>
    </source>
</evidence>
<keyword evidence="3 5" id="KW-0808">Transferase</keyword>
<comment type="similarity">
    <text evidence="1">Belongs to the UDP-glycosyltransferase family.</text>
</comment>
<gene>
    <name evidence="5" type="primary">oleD</name>
    <name evidence="5" type="ORF">CLOSAC_40370</name>
</gene>
<dbReference type="Proteomes" id="UP000191154">
    <property type="component" value="Unassembled WGS sequence"/>
</dbReference>
<proteinExistence type="inferred from homology"/>
<dbReference type="InterPro" id="IPR002213">
    <property type="entry name" value="UDP_glucos_trans"/>
</dbReference>
<evidence type="ECO:0000313" key="5">
    <source>
        <dbReference type="EMBL" id="OOM07507.1"/>
    </source>
</evidence>
<name>A0A1S8MTK3_CLOSA</name>
<dbReference type="Pfam" id="PF06722">
    <property type="entry name" value="EryCIII-like_C"/>
    <property type="match status" value="1"/>
</dbReference>